<keyword evidence="6" id="KW-0238">DNA-binding</keyword>
<dbReference type="GO" id="GO:0006508">
    <property type="term" value="P:proteolysis"/>
    <property type="evidence" value="ECO:0007669"/>
    <property type="project" value="UniProtKB-KW"/>
</dbReference>
<dbReference type="PANTHER" id="PTHR13604:SF0">
    <property type="entry name" value="ABASIC SITE PROCESSING PROTEIN HMCES"/>
    <property type="match status" value="1"/>
</dbReference>
<evidence type="ECO:0000256" key="6">
    <source>
        <dbReference type="ARBA" id="ARBA00023125"/>
    </source>
</evidence>
<sequence length="200" mass="22125">MCNLYKLKNAPAEIAALFSVQTGTATNAGGEVYPGYPGLVIANGKLETMAWGFPFAQKSKRTGEPLKPRPVNNARTDKLDGFFWRHSFAERRCLIPLNAWAEAEGPKGGKTRTWQSLPDTEVFAVAGIWRDSDEWGRCYSMIMTDAAGPSAEVHNRMPVILQPESYETWQEGSPEAAGALCQPFNGNLVIDRTSDAWTRR</sequence>
<evidence type="ECO:0000256" key="4">
    <source>
        <dbReference type="ARBA" id="ARBA00022801"/>
    </source>
</evidence>
<dbReference type="AlphaFoldDB" id="A0A848QMY5"/>
<keyword evidence="7" id="KW-0456">Lyase</keyword>
<dbReference type="Pfam" id="PF02586">
    <property type="entry name" value="SRAP"/>
    <property type="match status" value="1"/>
</dbReference>
<dbReference type="InterPro" id="IPR003738">
    <property type="entry name" value="SRAP"/>
</dbReference>
<evidence type="ECO:0000313" key="9">
    <source>
        <dbReference type="EMBL" id="NMW32043.1"/>
    </source>
</evidence>
<dbReference type="InterPro" id="IPR036590">
    <property type="entry name" value="SRAP-like"/>
</dbReference>
<evidence type="ECO:0000256" key="2">
    <source>
        <dbReference type="ARBA" id="ARBA00022670"/>
    </source>
</evidence>
<dbReference type="EC" id="3.4.-.-" evidence="8"/>
<dbReference type="Gene3D" id="3.90.1680.10">
    <property type="entry name" value="SOS response associated peptidase-like"/>
    <property type="match status" value="1"/>
</dbReference>
<dbReference type="GO" id="GO:0008233">
    <property type="term" value="F:peptidase activity"/>
    <property type="evidence" value="ECO:0007669"/>
    <property type="project" value="UniProtKB-KW"/>
</dbReference>
<comment type="caution">
    <text evidence="9">The sequence shown here is derived from an EMBL/GenBank/DDBJ whole genome shotgun (WGS) entry which is preliminary data.</text>
</comment>
<dbReference type="RefSeq" id="WP_170012361.1">
    <property type="nucleotide sequence ID" value="NZ_JABCRE010000003.1"/>
</dbReference>
<accession>A0A848QMY5</accession>
<organism evidence="9 10">
    <name type="scientific">Pontixanthobacter rizhaonensis</name>
    <dbReference type="NCBI Taxonomy" id="2730337"/>
    <lineage>
        <taxon>Bacteria</taxon>
        <taxon>Pseudomonadati</taxon>
        <taxon>Pseudomonadota</taxon>
        <taxon>Alphaproteobacteria</taxon>
        <taxon>Sphingomonadales</taxon>
        <taxon>Erythrobacteraceae</taxon>
        <taxon>Pontixanthobacter</taxon>
    </lineage>
</organism>
<evidence type="ECO:0000256" key="5">
    <source>
        <dbReference type="ARBA" id="ARBA00023124"/>
    </source>
</evidence>
<evidence type="ECO:0000256" key="1">
    <source>
        <dbReference type="ARBA" id="ARBA00008136"/>
    </source>
</evidence>
<dbReference type="Proteomes" id="UP000561181">
    <property type="component" value="Unassembled WGS sequence"/>
</dbReference>
<evidence type="ECO:0000256" key="8">
    <source>
        <dbReference type="RuleBase" id="RU364100"/>
    </source>
</evidence>
<dbReference type="EMBL" id="JABCRE010000003">
    <property type="protein sequence ID" value="NMW32043.1"/>
    <property type="molecule type" value="Genomic_DNA"/>
</dbReference>
<protein>
    <recommendedName>
        <fullName evidence="8">Abasic site processing protein</fullName>
        <ecNumber evidence="8">3.4.-.-</ecNumber>
    </recommendedName>
</protein>
<keyword evidence="2 8" id="KW-0645">Protease</keyword>
<evidence type="ECO:0000313" key="10">
    <source>
        <dbReference type="Proteomes" id="UP000561181"/>
    </source>
</evidence>
<keyword evidence="4 8" id="KW-0378">Hydrolase</keyword>
<keyword evidence="5" id="KW-0190">Covalent protein-DNA linkage</keyword>
<evidence type="ECO:0000256" key="7">
    <source>
        <dbReference type="ARBA" id="ARBA00023239"/>
    </source>
</evidence>
<comment type="similarity">
    <text evidence="1 8">Belongs to the SOS response-associated peptidase family.</text>
</comment>
<name>A0A848QMY5_9SPHN</name>
<evidence type="ECO:0000256" key="3">
    <source>
        <dbReference type="ARBA" id="ARBA00022763"/>
    </source>
</evidence>
<reference evidence="9 10" key="1">
    <citation type="submission" date="2020-04" db="EMBL/GenBank/DDBJ databases">
        <authorList>
            <person name="Liu A."/>
        </authorList>
    </citation>
    <scope>NUCLEOTIDE SEQUENCE [LARGE SCALE GENOMIC DNA]</scope>
    <source>
        <strain evidence="9 10">RZ02</strain>
    </source>
</reference>
<proteinExistence type="inferred from homology"/>
<dbReference type="SUPFAM" id="SSF143081">
    <property type="entry name" value="BB1717-like"/>
    <property type="match status" value="1"/>
</dbReference>
<dbReference type="PANTHER" id="PTHR13604">
    <property type="entry name" value="DC12-RELATED"/>
    <property type="match status" value="1"/>
</dbReference>
<dbReference type="GO" id="GO:0106300">
    <property type="term" value="P:protein-DNA covalent cross-linking repair"/>
    <property type="evidence" value="ECO:0007669"/>
    <property type="project" value="InterPro"/>
</dbReference>
<keyword evidence="3" id="KW-0227">DNA damage</keyword>
<dbReference type="GO" id="GO:0003697">
    <property type="term" value="F:single-stranded DNA binding"/>
    <property type="evidence" value="ECO:0007669"/>
    <property type="project" value="InterPro"/>
</dbReference>
<keyword evidence="10" id="KW-1185">Reference proteome</keyword>
<dbReference type="GO" id="GO:0016829">
    <property type="term" value="F:lyase activity"/>
    <property type="evidence" value="ECO:0007669"/>
    <property type="project" value="UniProtKB-KW"/>
</dbReference>
<gene>
    <name evidence="9" type="ORF">HKD42_08215</name>
</gene>